<evidence type="ECO:0000256" key="3">
    <source>
        <dbReference type="ARBA" id="ARBA00023163"/>
    </source>
</evidence>
<dbReference type="InterPro" id="IPR008920">
    <property type="entry name" value="TF_FadR/GntR_C"/>
</dbReference>
<name>A0A437QVE8_9PROT</name>
<protein>
    <submittedName>
        <fullName evidence="6">FadR family transcriptional regulator</fullName>
    </submittedName>
</protein>
<dbReference type="Gene3D" id="1.20.120.530">
    <property type="entry name" value="GntR ligand-binding domain-like"/>
    <property type="match status" value="1"/>
</dbReference>
<dbReference type="Gene3D" id="1.10.10.10">
    <property type="entry name" value="Winged helix-like DNA-binding domain superfamily/Winged helix DNA-binding domain"/>
    <property type="match status" value="1"/>
</dbReference>
<dbReference type="PRINTS" id="PR00035">
    <property type="entry name" value="HTHGNTR"/>
</dbReference>
<gene>
    <name evidence="6" type="ORF">EOI86_03780</name>
</gene>
<dbReference type="SMART" id="SM00345">
    <property type="entry name" value="HTH_GNTR"/>
    <property type="match status" value="1"/>
</dbReference>
<comment type="caution">
    <text evidence="6">The sequence shown here is derived from an EMBL/GenBank/DDBJ whole genome shotgun (WGS) entry which is preliminary data.</text>
</comment>
<evidence type="ECO:0000256" key="1">
    <source>
        <dbReference type="ARBA" id="ARBA00023015"/>
    </source>
</evidence>
<feature type="domain" description="HTH gntR-type" evidence="5">
    <location>
        <begin position="8"/>
        <end position="76"/>
    </location>
</feature>
<dbReference type="PROSITE" id="PS50949">
    <property type="entry name" value="HTH_GNTR"/>
    <property type="match status" value="1"/>
</dbReference>
<sequence>MRDLKPRQSLAQKLAESLRAKIDSGELTEGDKLPTEQQLSQEHGVSRTVVREAIATLRADRLIEAKQGSGAYVLGYKPPTAQQIWSGQAQTISSVIETLELRAAMEIEAAGLAAARCSPAQEARILERFRELGTSLDEHQTAQDADYQFHMAIAEATNNKQFVEFLQYLGRRTIPRAQLHLLNTEPEAALTMERNLLAEHEAILRAISARDVEGAREAMRVHLKGSLDRYRQLSLLNSQTNN</sequence>
<evidence type="ECO:0000259" key="5">
    <source>
        <dbReference type="PROSITE" id="PS50949"/>
    </source>
</evidence>
<dbReference type="InterPro" id="IPR036388">
    <property type="entry name" value="WH-like_DNA-bd_sf"/>
</dbReference>
<dbReference type="PANTHER" id="PTHR43537:SF5">
    <property type="entry name" value="UXU OPERON TRANSCRIPTIONAL REGULATOR"/>
    <property type="match status" value="1"/>
</dbReference>
<dbReference type="InterPro" id="IPR011711">
    <property type="entry name" value="GntR_C"/>
</dbReference>
<dbReference type="InterPro" id="IPR000524">
    <property type="entry name" value="Tscrpt_reg_HTH_GntR"/>
</dbReference>
<dbReference type="SUPFAM" id="SSF48008">
    <property type="entry name" value="GntR ligand-binding domain-like"/>
    <property type="match status" value="1"/>
</dbReference>
<organism evidence="6 7">
    <name type="scientific">Hwanghaeella grinnelliae</name>
    <dbReference type="NCBI Taxonomy" id="2500179"/>
    <lineage>
        <taxon>Bacteria</taxon>
        <taxon>Pseudomonadati</taxon>
        <taxon>Pseudomonadota</taxon>
        <taxon>Alphaproteobacteria</taxon>
        <taxon>Rhodospirillales</taxon>
        <taxon>Rhodospirillaceae</taxon>
        <taxon>Hwanghaeella</taxon>
    </lineage>
</organism>
<feature type="compositionally biased region" description="Basic and acidic residues" evidence="4">
    <location>
        <begin position="23"/>
        <end position="34"/>
    </location>
</feature>
<keyword evidence="7" id="KW-1185">Reference proteome</keyword>
<keyword evidence="2" id="KW-0238">DNA-binding</keyword>
<evidence type="ECO:0000313" key="7">
    <source>
        <dbReference type="Proteomes" id="UP000287447"/>
    </source>
</evidence>
<reference evidence="7" key="1">
    <citation type="submission" date="2019-01" db="EMBL/GenBank/DDBJ databases">
        <title>Gri0909 isolated from a small marine red alga.</title>
        <authorList>
            <person name="Kim J."/>
            <person name="Jeong S.E."/>
            <person name="Jeon C.O."/>
        </authorList>
    </citation>
    <scope>NUCLEOTIDE SEQUENCE [LARGE SCALE GENOMIC DNA]</scope>
    <source>
        <strain evidence="7">Gri0909</strain>
    </source>
</reference>
<dbReference type="Proteomes" id="UP000287447">
    <property type="component" value="Unassembled WGS sequence"/>
</dbReference>
<accession>A0A437QVE8</accession>
<dbReference type="CDD" id="cd07377">
    <property type="entry name" value="WHTH_GntR"/>
    <property type="match status" value="1"/>
</dbReference>
<dbReference type="Pfam" id="PF07729">
    <property type="entry name" value="FCD"/>
    <property type="match status" value="1"/>
</dbReference>
<evidence type="ECO:0000256" key="4">
    <source>
        <dbReference type="SAM" id="MobiDB-lite"/>
    </source>
</evidence>
<evidence type="ECO:0000313" key="6">
    <source>
        <dbReference type="EMBL" id="RVU38416.1"/>
    </source>
</evidence>
<dbReference type="Pfam" id="PF00392">
    <property type="entry name" value="GntR"/>
    <property type="match status" value="1"/>
</dbReference>
<dbReference type="InterPro" id="IPR036390">
    <property type="entry name" value="WH_DNA-bd_sf"/>
</dbReference>
<dbReference type="PANTHER" id="PTHR43537">
    <property type="entry name" value="TRANSCRIPTIONAL REGULATOR, GNTR FAMILY"/>
    <property type="match status" value="1"/>
</dbReference>
<dbReference type="SMART" id="SM00895">
    <property type="entry name" value="FCD"/>
    <property type="match status" value="1"/>
</dbReference>
<proteinExistence type="predicted"/>
<dbReference type="RefSeq" id="WP_127765110.1">
    <property type="nucleotide sequence ID" value="NZ_SADE01000001.1"/>
</dbReference>
<dbReference type="SUPFAM" id="SSF46785">
    <property type="entry name" value="Winged helix' DNA-binding domain"/>
    <property type="match status" value="1"/>
</dbReference>
<dbReference type="GO" id="GO:0003700">
    <property type="term" value="F:DNA-binding transcription factor activity"/>
    <property type="evidence" value="ECO:0007669"/>
    <property type="project" value="InterPro"/>
</dbReference>
<evidence type="ECO:0000256" key="2">
    <source>
        <dbReference type="ARBA" id="ARBA00023125"/>
    </source>
</evidence>
<dbReference type="EMBL" id="SADE01000001">
    <property type="protein sequence ID" value="RVU38416.1"/>
    <property type="molecule type" value="Genomic_DNA"/>
</dbReference>
<keyword evidence="1" id="KW-0805">Transcription regulation</keyword>
<dbReference type="GO" id="GO:0003677">
    <property type="term" value="F:DNA binding"/>
    <property type="evidence" value="ECO:0007669"/>
    <property type="project" value="UniProtKB-KW"/>
</dbReference>
<feature type="region of interest" description="Disordered" evidence="4">
    <location>
        <begin position="23"/>
        <end position="44"/>
    </location>
</feature>
<dbReference type="OrthoDB" id="9809707at2"/>
<dbReference type="AlphaFoldDB" id="A0A437QVE8"/>
<keyword evidence="3" id="KW-0804">Transcription</keyword>